<evidence type="ECO:0000313" key="2">
    <source>
        <dbReference type="Proteomes" id="UP000249341"/>
    </source>
</evidence>
<comment type="caution">
    <text evidence="1">The sequence shown here is derived from an EMBL/GenBank/DDBJ whole genome shotgun (WGS) entry which is preliminary data.</text>
</comment>
<dbReference type="EMBL" id="QLMJ01000015">
    <property type="protein sequence ID" value="RAK31426.1"/>
    <property type="molecule type" value="Genomic_DNA"/>
</dbReference>
<keyword evidence="2" id="KW-1185">Reference proteome</keyword>
<name>A0A327Z5B7_9ACTN</name>
<dbReference type="AlphaFoldDB" id="A0A327Z5B7"/>
<evidence type="ECO:0000313" key="1">
    <source>
        <dbReference type="EMBL" id="RAK31426.1"/>
    </source>
</evidence>
<gene>
    <name evidence="1" type="ORF">B0I29_115233</name>
</gene>
<dbReference type="RefSeq" id="WP_181558024.1">
    <property type="nucleotide sequence ID" value="NZ_JACHWI010000015.1"/>
</dbReference>
<proteinExistence type="predicted"/>
<protein>
    <submittedName>
        <fullName evidence="1">SUKH-4 immunity protein of toxin-antitoxin system</fullName>
    </submittedName>
</protein>
<accession>A0A327Z5B7</accession>
<dbReference type="Pfam" id="PF14435">
    <property type="entry name" value="SUKH-4"/>
    <property type="match status" value="1"/>
</dbReference>
<organism evidence="1 2">
    <name type="scientific">Actinoplanes lutulentus</name>
    <dbReference type="NCBI Taxonomy" id="1287878"/>
    <lineage>
        <taxon>Bacteria</taxon>
        <taxon>Bacillati</taxon>
        <taxon>Actinomycetota</taxon>
        <taxon>Actinomycetes</taxon>
        <taxon>Micromonosporales</taxon>
        <taxon>Micromonosporaceae</taxon>
        <taxon>Actinoplanes</taxon>
    </lineage>
</organism>
<sequence length="177" mass="19341">MPTDALPTPPEFESVATWAGAARVIRADEREVATWQLPDQQKAALVNSGVPMIDGLVDVVEFQTMPTMFQLGHSAGRDRVYGAAAATGAVVEHSPEAGMRFVNSSIVHWLWSLHLVGSWVTGSVALARWDESPEAEEQTFAEIAALLEQIRALDPPAVGDGGHEKHFWPAVLDRWLY</sequence>
<dbReference type="InterPro" id="IPR025851">
    <property type="entry name" value="SUKH-4"/>
</dbReference>
<reference evidence="1 2" key="1">
    <citation type="submission" date="2018-06" db="EMBL/GenBank/DDBJ databases">
        <title>Genomic Encyclopedia of Type Strains, Phase III (KMG-III): the genomes of soil and plant-associated and newly described type strains.</title>
        <authorList>
            <person name="Whitman W."/>
        </authorList>
    </citation>
    <scope>NUCLEOTIDE SEQUENCE [LARGE SCALE GENOMIC DNA]</scope>
    <source>
        <strain evidence="1 2">CGMCC 4.7090</strain>
    </source>
</reference>
<dbReference type="Proteomes" id="UP000249341">
    <property type="component" value="Unassembled WGS sequence"/>
</dbReference>